<keyword evidence="2" id="KW-0540">Nuclease</keyword>
<dbReference type="InterPro" id="IPR004610">
    <property type="entry name" value="RecJ"/>
</dbReference>
<evidence type="ECO:0000256" key="1">
    <source>
        <dbReference type="ARBA" id="ARBA00005915"/>
    </source>
</evidence>
<dbReference type="Gene3D" id="2.40.50.460">
    <property type="match status" value="1"/>
</dbReference>
<accession>A0A2H0UAE0</accession>
<evidence type="ECO:0000256" key="4">
    <source>
        <dbReference type="ARBA" id="ARBA00022839"/>
    </source>
</evidence>
<evidence type="ECO:0000259" key="6">
    <source>
        <dbReference type="Pfam" id="PF17768"/>
    </source>
</evidence>
<evidence type="ECO:0000259" key="5">
    <source>
        <dbReference type="Pfam" id="PF01368"/>
    </source>
</evidence>
<dbReference type="GO" id="GO:0006281">
    <property type="term" value="P:DNA repair"/>
    <property type="evidence" value="ECO:0007669"/>
    <property type="project" value="InterPro"/>
</dbReference>
<dbReference type="PANTHER" id="PTHR30255">
    <property type="entry name" value="SINGLE-STRANDED-DNA-SPECIFIC EXONUCLEASE RECJ"/>
    <property type="match status" value="1"/>
</dbReference>
<dbReference type="InterPro" id="IPR051673">
    <property type="entry name" value="SSDNA_exonuclease_RecJ"/>
</dbReference>
<dbReference type="GO" id="GO:0006310">
    <property type="term" value="P:DNA recombination"/>
    <property type="evidence" value="ECO:0007669"/>
    <property type="project" value="InterPro"/>
</dbReference>
<dbReference type="Pfam" id="PF01368">
    <property type="entry name" value="DHH"/>
    <property type="match status" value="1"/>
</dbReference>
<dbReference type="NCBIfam" id="TIGR00644">
    <property type="entry name" value="recJ"/>
    <property type="match status" value="1"/>
</dbReference>
<dbReference type="InterPro" id="IPR038763">
    <property type="entry name" value="DHH_sf"/>
</dbReference>
<dbReference type="Proteomes" id="UP000231379">
    <property type="component" value="Unassembled WGS sequence"/>
</dbReference>
<keyword evidence="3" id="KW-0378">Hydrolase</keyword>
<dbReference type="EMBL" id="PFBM01000008">
    <property type="protein sequence ID" value="PIR82666.1"/>
    <property type="molecule type" value="Genomic_DNA"/>
</dbReference>
<proteinExistence type="inferred from homology"/>
<organism evidence="7 8">
    <name type="scientific">Candidatus Kaiserbacteria bacterium CG10_big_fil_rev_8_21_14_0_10_59_10</name>
    <dbReference type="NCBI Taxonomy" id="1974612"/>
    <lineage>
        <taxon>Bacteria</taxon>
        <taxon>Candidatus Kaiseribacteriota</taxon>
    </lineage>
</organism>
<comment type="similarity">
    <text evidence="1">Belongs to the RecJ family.</text>
</comment>
<dbReference type="AlphaFoldDB" id="A0A2H0UAE0"/>
<dbReference type="Gene3D" id="3.90.1640.30">
    <property type="match status" value="1"/>
</dbReference>
<protein>
    <submittedName>
        <fullName evidence="7">Single-stranded-DNA-specific exonuclease RecJ</fullName>
    </submittedName>
</protein>
<dbReference type="InterPro" id="IPR001667">
    <property type="entry name" value="DDH_dom"/>
</dbReference>
<reference evidence="8" key="1">
    <citation type="submission" date="2017-09" db="EMBL/GenBank/DDBJ databases">
        <title>Depth-based differentiation of microbial function through sediment-hosted aquifers and enrichment of novel symbionts in the deep terrestrial subsurface.</title>
        <authorList>
            <person name="Probst A.J."/>
            <person name="Ladd B."/>
            <person name="Jarett J.K."/>
            <person name="Geller-Mcgrath D.E."/>
            <person name="Sieber C.M.K."/>
            <person name="Emerson J.B."/>
            <person name="Anantharaman K."/>
            <person name="Thomas B.C."/>
            <person name="Malmstrom R."/>
            <person name="Stieglmeier M."/>
            <person name="Klingl A."/>
            <person name="Woyke T."/>
            <person name="Ryan C.M."/>
            <person name="Banfield J.F."/>
        </authorList>
    </citation>
    <scope>NUCLEOTIDE SEQUENCE [LARGE SCALE GENOMIC DNA]</scope>
</reference>
<feature type="domain" description="DDH" evidence="5">
    <location>
        <begin position="65"/>
        <end position="226"/>
    </location>
</feature>
<dbReference type="Pfam" id="PF17768">
    <property type="entry name" value="RecJ_OB"/>
    <property type="match status" value="1"/>
</dbReference>
<name>A0A2H0UAE0_9BACT</name>
<sequence>MVQSTPMDYSAMFRVLLEKRGLSSDAEIDSFLAPNYGRDVFPASLLPNMERAVARLLLAIERQERIAVYADFDCDGIPGAVIMRDTLAKVGHENIEVYIPHRDREGYGFHASAVEELAARGAGLIVTVDVGASAREAARRARALGVDVIVTDHHELPDALPDVAALVHPRLVAEAAAYPHGDLCGAAVAWKLSCALLEEGRKRGLARFTAVPEGWEKWLLDMVALATIADLVPLTGENRALVHYGLTVFRKSPRPGVRALCAEARVRQSEVTEDDIGYSIAPRINAASRMDEPELAFRILSTRDAREADALAARLGELNASRKGSVASIVREARRRARARYGGGEQIVVLGDSAWKPALLGLAAGTLLEDGRRISARSAGHAEEQWAGRRVVCMWGRDARGNLKGSCRSDGSVSVVELFSRASGALVEYGGHARSGGFSVSHEEVHALPEVFARAAEEAAQAAQAADAALSAADSDTLEVRLGDVSAALFSELSRLAPFGIGNPKPVFNIRGALVEEVRRFGREKNHTEVVLSCSDTGARCRAFQFFKSPADFSVEPVPRTRVSLFGTIERDSYRGGVAVRIVDMYPLS</sequence>
<dbReference type="InterPro" id="IPR041122">
    <property type="entry name" value="RecJ_OB"/>
</dbReference>
<evidence type="ECO:0000313" key="8">
    <source>
        <dbReference type="Proteomes" id="UP000231379"/>
    </source>
</evidence>
<gene>
    <name evidence="7" type="primary">recJ</name>
    <name evidence="7" type="ORF">COU20_01025</name>
</gene>
<evidence type="ECO:0000256" key="2">
    <source>
        <dbReference type="ARBA" id="ARBA00022722"/>
    </source>
</evidence>
<evidence type="ECO:0000256" key="3">
    <source>
        <dbReference type="ARBA" id="ARBA00022801"/>
    </source>
</evidence>
<comment type="caution">
    <text evidence="7">The sequence shown here is derived from an EMBL/GenBank/DDBJ whole genome shotgun (WGS) entry which is preliminary data.</text>
</comment>
<keyword evidence="4 7" id="KW-0269">Exonuclease</keyword>
<feature type="domain" description="RecJ OB" evidence="6">
    <location>
        <begin position="479"/>
        <end position="581"/>
    </location>
</feature>
<evidence type="ECO:0000313" key="7">
    <source>
        <dbReference type="EMBL" id="PIR82666.1"/>
    </source>
</evidence>
<dbReference type="PANTHER" id="PTHR30255:SF2">
    <property type="entry name" value="SINGLE-STRANDED-DNA-SPECIFIC EXONUCLEASE RECJ"/>
    <property type="match status" value="1"/>
</dbReference>
<dbReference type="SUPFAM" id="SSF64182">
    <property type="entry name" value="DHH phosphoesterases"/>
    <property type="match status" value="1"/>
</dbReference>
<dbReference type="GO" id="GO:0008409">
    <property type="term" value="F:5'-3' exonuclease activity"/>
    <property type="evidence" value="ECO:0007669"/>
    <property type="project" value="InterPro"/>
</dbReference>